<proteinExistence type="predicted"/>
<dbReference type="InterPro" id="IPR029058">
    <property type="entry name" value="AB_hydrolase_fold"/>
</dbReference>
<dbReference type="Pfam" id="PF00561">
    <property type="entry name" value="Abhydrolase_1"/>
    <property type="match status" value="1"/>
</dbReference>
<dbReference type="EMBL" id="FXYG01000002">
    <property type="protein sequence ID" value="SMX40417.1"/>
    <property type="molecule type" value="Genomic_DNA"/>
</dbReference>
<dbReference type="InterPro" id="IPR000073">
    <property type="entry name" value="AB_hydrolase_1"/>
</dbReference>
<dbReference type="OrthoDB" id="9804723at2"/>
<organism evidence="2 3">
    <name type="scientific">Ruegeria arenilitoris</name>
    <dbReference type="NCBI Taxonomy" id="1173585"/>
    <lineage>
        <taxon>Bacteria</taxon>
        <taxon>Pseudomonadati</taxon>
        <taxon>Pseudomonadota</taxon>
        <taxon>Alphaproteobacteria</taxon>
        <taxon>Rhodobacterales</taxon>
        <taxon>Roseobacteraceae</taxon>
        <taxon>Ruegeria</taxon>
    </lineage>
</organism>
<evidence type="ECO:0000259" key="1">
    <source>
        <dbReference type="Pfam" id="PF00561"/>
    </source>
</evidence>
<evidence type="ECO:0000313" key="3">
    <source>
        <dbReference type="Proteomes" id="UP000202485"/>
    </source>
</evidence>
<reference evidence="3" key="1">
    <citation type="submission" date="2017-05" db="EMBL/GenBank/DDBJ databases">
        <authorList>
            <person name="Rodrigo-Torres L."/>
            <person name="Arahal R. D."/>
            <person name="Lucena T."/>
        </authorList>
    </citation>
    <scope>NUCLEOTIDE SEQUENCE [LARGE SCALE GENOMIC DNA]</scope>
    <source>
        <strain evidence="3">CECT 8715</strain>
    </source>
</reference>
<protein>
    <submittedName>
        <fullName evidence="2">Tropinesterase</fullName>
        <ecNumber evidence="2">3.1.1.10</ecNumber>
    </submittedName>
</protein>
<dbReference type="PANTHER" id="PTHR43798">
    <property type="entry name" value="MONOACYLGLYCEROL LIPASE"/>
    <property type="match status" value="1"/>
</dbReference>
<dbReference type="PRINTS" id="PR00111">
    <property type="entry name" value="ABHYDROLASE"/>
</dbReference>
<feature type="domain" description="AB hydrolase-1" evidence="1">
    <location>
        <begin position="27"/>
        <end position="134"/>
    </location>
</feature>
<keyword evidence="3" id="KW-1185">Reference proteome</keyword>
<dbReference type="InterPro" id="IPR050266">
    <property type="entry name" value="AB_hydrolase_sf"/>
</dbReference>
<dbReference type="EC" id="3.1.1.10" evidence="2"/>
<name>A0A238KD01_9RHOB</name>
<keyword evidence="2" id="KW-0378">Hydrolase</keyword>
<sequence>MTSAIRQLSEPFGRLGLRFAGLPDGEPLVLLHGVGMQSEAWAPQIDALSDLHAVYALDLPGHGQSDPIAVGAQLPAFVEWLQAALDALTLDRVNLVGHSMGALIAGGFAVEHPDRVRRVALLNGVFRRDDQARDSVLARAGLISAGTFDLETPLQRWFANSPADRTARDRVAAWLAAVDINGYATAYDAFARGDMVYADRYPQISCPLLALTGAEDPNSTPDMARAIAAAAKGQAVVVEGHRHMVNLTDPKTVNAALVQWLKTPTHERSPA</sequence>
<gene>
    <name evidence="2" type="ORF">RUA8715_01671</name>
</gene>
<dbReference type="AlphaFoldDB" id="A0A238KD01"/>
<evidence type="ECO:0000313" key="2">
    <source>
        <dbReference type="EMBL" id="SMX40417.1"/>
    </source>
</evidence>
<dbReference type="Gene3D" id="3.40.50.1820">
    <property type="entry name" value="alpha/beta hydrolase"/>
    <property type="match status" value="1"/>
</dbReference>
<dbReference type="RefSeq" id="WP_093963218.1">
    <property type="nucleotide sequence ID" value="NZ_FXYG01000002.1"/>
</dbReference>
<accession>A0A238KD01</accession>
<dbReference type="GO" id="GO:0050357">
    <property type="term" value="F:tropinesterase activity"/>
    <property type="evidence" value="ECO:0007669"/>
    <property type="project" value="UniProtKB-EC"/>
</dbReference>
<dbReference type="Proteomes" id="UP000202485">
    <property type="component" value="Unassembled WGS sequence"/>
</dbReference>
<dbReference type="SUPFAM" id="SSF53474">
    <property type="entry name" value="alpha/beta-Hydrolases"/>
    <property type="match status" value="1"/>
</dbReference>